<dbReference type="InterPro" id="IPR051056">
    <property type="entry name" value="Glycosyl_Hydrolase_73"/>
</dbReference>
<evidence type="ECO:0000259" key="3">
    <source>
        <dbReference type="SMART" id="SM00047"/>
    </source>
</evidence>
<evidence type="ECO:0000313" key="4">
    <source>
        <dbReference type="EMBL" id="MFD1123861.1"/>
    </source>
</evidence>
<dbReference type="Gene3D" id="4.10.80.30">
    <property type="entry name" value="DNA polymerase, domain 6"/>
    <property type="match status" value="1"/>
</dbReference>
<name>A0ABW3PKG7_9LACO</name>
<sequence>MARGFFCLLAAVSFWIIGFHSVSASVSSDFINRMKAPIEKISRQNHLYPSVMMAQAIVESDFGRSTLSTEANNYFGIKGTYNGQSVTMSTGEYTSKGKHYMTAAQFKKYPDVEASIRDNASLLRHGTLTDPTYYSGTWTTNALTASDAAMALATTYATDMNYGNKLNAVIVRYNLDRLDATDGDTNIQTAGNINEQIEQSLKKELGTSSAAQTKKVTQPTVLRSKITRIPEKIIPRSVFEPQRSQTSTDNEYTLPLNLSLEKLIKSKSQTISH</sequence>
<dbReference type="PANTHER" id="PTHR33308:SF9">
    <property type="entry name" value="PEPTIDOGLYCAN HYDROLASE FLGJ"/>
    <property type="match status" value="1"/>
</dbReference>
<protein>
    <submittedName>
        <fullName evidence="4">Glycoside hydrolase family 73 protein</fullName>
    </submittedName>
</protein>
<dbReference type="RefSeq" id="WP_370825196.1">
    <property type="nucleotide sequence ID" value="NZ_JBHTLH010000004.1"/>
</dbReference>
<comment type="similarity">
    <text evidence="1">Belongs to the glycosyl hydrolase 73 family.</text>
</comment>
<dbReference type="EMBL" id="JBHTLH010000004">
    <property type="protein sequence ID" value="MFD1123861.1"/>
    <property type="molecule type" value="Genomic_DNA"/>
</dbReference>
<accession>A0ABW3PKG7</accession>
<evidence type="ECO:0000313" key="5">
    <source>
        <dbReference type="Proteomes" id="UP001597156"/>
    </source>
</evidence>
<keyword evidence="2 4" id="KW-0378">Hydrolase</keyword>
<comment type="caution">
    <text evidence="4">The sequence shown here is derived from an EMBL/GenBank/DDBJ whole genome shotgun (WGS) entry which is preliminary data.</text>
</comment>
<evidence type="ECO:0000256" key="1">
    <source>
        <dbReference type="ARBA" id="ARBA00010266"/>
    </source>
</evidence>
<dbReference type="PANTHER" id="PTHR33308">
    <property type="entry name" value="PEPTIDOGLYCAN HYDROLASE FLGJ"/>
    <property type="match status" value="1"/>
</dbReference>
<dbReference type="GO" id="GO:0016787">
    <property type="term" value="F:hydrolase activity"/>
    <property type="evidence" value="ECO:0007669"/>
    <property type="project" value="UniProtKB-KW"/>
</dbReference>
<reference evidence="5" key="1">
    <citation type="journal article" date="2019" name="Int. J. Syst. Evol. Microbiol.">
        <title>The Global Catalogue of Microorganisms (GCM) 10K type strain sequencing project: providing services to taxonomists for standard genome sequencing and annotation.</title>
        <authorList>
            <consortium name="The Broad Institute Genomics Platform"/>
            <consortium name="The Broad Institute Genome Sequencing Center for Infectious Disease"/>
            <person name="Wu L."/>
            <person name="Ma J."/>
        </authorList>
    </citation>
    <scope>NUCLEOTIDE SEQUENCE [LARGE SCALE GENOMIC DNA]</scope>
    <source>
        <strain evidence="5">CCUG 71848</strain>
    </source>
</reference>
<dbReference type="Proteomes" id="UP001597156">
    <property type="component" value="Unassembled WGS sequence"/>
</dbReference>
<gene>
    <name evidence="4" type="ORF">ACFQ22_00595</name>
</gene>
<organism evidence="4 5">
    <name type="scientific">Lentilactobacillus raoultii</name>
    <dbReference type="NCBI Taxonomy" id="1987503"/>
    <lineage>
        <taxon>Bacteria</taxon>
        <taxon>Bacillati</taxon>
        <taxon>Bacillota</taxon>
        <taxon>Bacilli</taxon>
        <taxon>Lactobacillales</taxon>
        <taxon>Lactobacillaceae</taxon>
        <taxon>Lentilactobacillus</taxon>
    </lineage>
</organism>
<dbReference type="SMART" id="SM00047">
    <property type="entry name" value="LYZ2"/>
    <property type="match status" value="1"/>
</dbReference>
<keyword evidence="5" id="KW-1185">Reference proteome</keyword>
<dbReference type="InterPro" id="IPR002901">
    <property type="entry name" value="MGlyc_endo_b_GlcNAc-like_dom"/>
</dbReference>
<feature type="domain" description="Mannosyl-glycoprotein endo-beta-N-acetylglucosamidase-like" evidence="3">
    <location>
        <begin position="21"/>
        <end position="179"/>
    </location>
</feature>
<evidence type="ECO:0000256" key="2">
    <source>
        <dbReference type="ARBA" id="ARBA00022801"/>
    </source>
</evidence>
<dbReference type="Gene3D" id="1.10.530.10">
    <property type="match status" value="1"/>
</dbReference>
<proteinExistence type="inferred from homology"/>
<dbReference type="Pfam" id="PF01832">
    <property type="entry name" value="Glucosaminidase"/>
    <property type="match status" value="1"/>
</dbReference>